<dbReference type="InterPro" id="IPR027469">
    <property type="entry name" value="Cation_efflux_TMD_sf"/>
</dbReference>
<evidence type="ECO:0000256" key="6">
    <source>
        <dbReference type="SAM" id="Phobius"/>
    </source>
</evidence>
<dbReference type="Gene3D" id="1.20.1510.10">
    <property type="entry name" value="Cation efflux protein transmembrane domain"/>
    <property type="match status" value="1"/>
</dbReference>
<feature type="transmembrane region" description="Helical" evidence="6">
    <location>
        <begin position="133"/>
        <end position="152"/>
    </location>
</feature>
<dbReference type="Pfam" id="PF01545">
    <property type="entry name" value="Cation_efflux"/>
    <property type="match status" value="1"/>
</dbReference>
<dbReference type="InterPro" id="IPR050291">
    <property type="entry name" value="CDF_Transporter"/>
</dbReference>
<proteinExistence type="predicted"/>
<dbReference type="Proteomes" id="UP001597203">
    <property type="component" value="Unassembled WGS sequence"/>
</dbReference>
<keyword evidence="5 6" id="KW-0472">Membrane</keyword>
<keyword evidence="9" id="KW-1185">Reference proteome</keyword>
<evidence type="ECO:0000256" key="4">
    <source>
        <dbReference type="ARBA" id="ARBA00022989"/>
    </source>
</evidence>
<evidence type="ECO:0000256" key="3">
    <source>
        <dbReference type="ARBA" id="ARBA00022692"/>
    </source>
</evidence>
<dbReference type="RefSeq" id="WP_380910542.1">
    <property type="nucleotide sequence ID" value="NZ_JBHTLS010000118.1"/>
</dbReference>
<evidence type="ECO:0000256" key="1">
    <source>
        <dbReference type="ARBA" id="ARBA00004141"/>
    </source>
</evidence>
<evidence type="ECO:0000256" key="2">
    <source>
        <dbReference type="ARBA" id="ARBA00022448"/>
    </source>
</evidence>
<dbReference type="PANTHER" id="PTHR43840:SF13">
    <property type="entry name" value="CATION EFFLUX PROTEIN CYTOPLASMIC DOMAIN-CONTAINING PROTEIN"/>
    <property type="match status" value="1"/>
</dbReference>
<protein>
    <submittedName>
        <fullName evidence="8">Cation transporter</fullName>
    </submittedName>
</protein>
<feature type="transmembrane region" description="Helical" evidence="6">
    <location>
        <begin position="89"/>
        <end position="108"/>
    </location>
</feature>
<feature type="domain" description="Cation efflux protein transmembrane" evidence="7">
    <location>
        <begin position="62"/>
        <end position="227"/>
    </location>
</feature>
<feature type="transmembrane region" description="Helical" evidence="6">
    <location>
        <begin position="24"/>
        <end position="44"/>
    </location>
</feature>
<keyword evidence="3 6" id="KW-0812">Transmembrane</keyword>
<comment type="subcellular location">
    <subcellularLocation>
        <location evidence="1">Membrane</location>
        <topology evidence="1">Multi-pass membrane protein</topology>
    </subcellularLocation>
</comment>
<dbReference type="SUPFAM" id="SSF161111">
    <property type="entry name" value="Cation efflux protein transmembrane domain-like"/>
    <property type="match status" value="1"/>
</dbReference>
<gene>
    <name evidence="8" type="ORF">ACFQ24_09195</name>
</gene>
<keyword evidence="4 6" id="KW-1133">Transmembrane helix</keyword>
<feature type="transmembrane region" description="Helical" evidence="6">
    <location>
        <begin position="179"/>
        <end position="199"/>
    </location>
</feature>
<evidence type="ECO:0000256" key="5">
    <source>
        <dbReference type="ARBA" id="ARBA00023136"/>
    </source>
</evidence>
<evidence type="ECO:0000259" key="7">
    <source>
        <dbReference type="Pfam" id="PF01545"/>
    </source>
</evidence>
<feature type="transmembrane region" description="Helical" evidence="6">
    <location>
        <begin position="50"/>
        <end position="68"/>
    </location>
</feature>
<keyword evidence="2" id="KW-0813">Transport</keyword>
<evidence type="ECO:0000313" key="9">
    <source>
        <dbReference type="Proteomes" id="UP001597203"/>
    </source>
</evidence>
<dbReference type="EMBL" id="JBHTLS010000118">
    <property type="protein sequence ID" value="MFD1105046.1"/>
    <property type="molecule type" value="Genomic_DNA"/>
</dbReference>
<reference evidence="9" key="1">
    <citation type="journal article" date="2019" name="Int. J. Syst. Evol. Microbiol.">
        <title>The Global Catalogue of Microorganisms (GCM) 10K type strain sequencing project: providing services to taxonomists for standard genome sequencing and annotation.</title>
        <authorList>
            <consortium name="The Broad Institute Genomics Platform"/>
            <consortium name="The Broad Institute Genome Sequencing Center for Infectious Disease"/>
            <person name="Wu L."/>
            <person name="Ma J."/>
        </authorList>
    </citation>
    <scope>NUCLEOTIDE SEQUENCE [LARGE SCALE GENOMIC DNA]</scope>
    <source>
        <strain evidence="9">CCUG 54329</strain>
    </source>
</reference>
<name>A0ABW3NXA0_9SPHN</name>
<comment type="caution">
    <text evidence="8">The sequence shown here is derived from an EMBL/GenBank/DDBJ whole genome shotgun (WGS) entry which is preliminary data.</text>
</comment>
<sequence length="311" mass="34063">MTATADALPDDVLHALRRAERLEYWNIGWTISIVIVMGVVMGQSQTMKTAWTEDMLGLVPPIAFLVAARMERKARRTKRFPFGFERVNGLGFFIAAISLAATGALLLWDSIMTLIRAEHATVGSVRLLGRDIWLGWLMLAAQFYALVPPLIIGRKELPLAEKLSDKLLHTDALMNKANWMTGAAGFAGIIGLGLGWWWADSVAAAIISVDIIHDGIKALRSSTAELVDGAPRALSGPDLSPDAEALRLRLEQRCPGATVRLRETGRLIRAEVHGHAGPQEPVDIDALWPGEPDQAWRLAQVSFAPPTRRDD</sequence>
<evidence type="ECO:0000313" key="8">
    <source>
        <dbReference type="EMBL" id="MFD1105046.1"/>
    </source>
</evidence>
<organism evidence="8 9">
    <name type="scientific">Sphingobium olei</name>
    <dbReference type="NCBI Taxonomy" id="420955"/>
    <lineage>
        <taxon>Bacteria</taxon>
        <taxon>Pseudomonadati</taxon>
        <taxon>Pseudomonadota</taxon>
        <taxon>Alphaproteobacteria</taxon>
        <taxon>Sphingomonadales</taxon>
        <taxon>Sphingomonadaceae</taxon>
        <taxon>Sphingobium</taxon>
    </lineage>
</organism>
<dbReference type="PANTHER" id="PTHR43840">
    <property type="entry name" value="MITOCHONDRIAL METAL TRANSPORTER 1-RELATED"/>
    <property type="match status" value="1"/>
</dbReference>
<accession>A0ABW3NXA0</accession>
<dbReference type="InterPro" id="IPR058533">
    <property type="entry name" value="Cation_efflux_TM"/>
</dbReference>